<dbReference type="Proteomes" id="UP000234681">
    <property type="component" value="Chromosome 14"/>
</dbReference>
<protein>
    <submittedName>
        <fullName evidence="1">RCG57127</fullName>
    </submittedName>
</protein>
<dbReference type="AlphaFoldDB" id="A6JDG4"/>
<organism evidence="1 2">
    <name type="scientific">Rattus norvegicus</name>
    <name type="common">Rat</name>
    <dbReference type="NCBI Taxonomy" id="10116"/>
    <lineage>
        <taxon>Eukaryota</taxon>
        <taxon>Metazoa</taxon>
        <taxon>Chordata</taxon>
        <taxon>Craniata</taxon>
        <taxon>Vertebrata</taxon>
        <taxon>Euteleostomi</taxon>
        <taxon>Mammalia</taxon>
        <taxon>Eutheria</taxon>
        <taxon>Euarchontoglires</taxon>
        <taxon>Glires</taxon>
        <taxon>Rodentia</taxon>
        <taxon>Myomorpha</taxon>
        <taxon>Muroidea</taxon>
        <taxon>Muridae</taxon>
        <taxon>Murinae</taxon>
        <taxon>Rattus</taxon>
    </lineage>
</organism>
<accession>A6JDG4</accession>
<sequence length="34" mass="3752">MVERESGLLGPISSEFLCVLRHSPLPSSQIINEI</sequence>
<name>A6JDG4_RAT</name>
<evidence type="ECO:0000313" key="1">
    <source>
        <dbReference type="EMBL" id="EDL90086.1"/>
    </source>
</evidence>
<reference evidence="2" key="1">
    <citation type="submission" date="2005-09" db="EMBL/GenBank/DDBJ databases">
        <authorList>
            <person name="Mural R.J."/>
            <person name="Li P.W."/>
            <person name="Adams M.D."/>
            <person name="Amanatides P.G."/>
            <person name="Baden-Tillson H."/>
            <person name="Barnstead M."/>
            <person name="Chin S.H."/>
            <person name="Dew I."/>
            <person name="Evans C.A."/>
            <person name="Ferriera S."/>
            <person name="Flanigan M."/>
            <person name="Fosler C."/>
            <person name="Glodek A."/>
            <person name="Gu Z."/>
            <person name="Holt R.A."/>
            <person name="Jennings D."/>
            <person name="Kraft C.L."/>
            <person name="Lu F."/>
            <person name="Nguyen T."/>
            <person name="Nusskern D.R."/>
            <person name="Pfannkoch C.M."/>
            <person name="Sitter C."/>
            <person name="Sutton G.G."/>
            <person name="Venter J.C."/>
            <person name="Wang Z."/>
            <person name="Woodage T."/>
            <person name="Zheng X.H."/>
            <person name="Zhong F."/>
        </authorList>
    </citation>
    <scope>NUCLEOTIDE SEQUENCE [LARGE SCALE GENOMIC DNA]</scope>
    <source>
        <strain>BN</strain>
        <strain evidence="2">Sprague-Dawley</strain>
    </source>
</reference>
<evidence type="ECO:0000313" key="2">
    <source>
        <dbReference type="Proteomes" id="UP000234681"/>
    </source>
</evidence>
<proteinExistence type="predicted"/>
<gene>
    <name evidence="1" type="ORF">rCG_57127</name>
</gene>
<dbReference type="EMBL" id="CH473981">
    <property type="protein sequence ID" value="EDL90086.1"/>
    <property type="molecule type" value="Genomic_DNA"/>
</dbReference>